<keyword evidence="5 6" id="KW-0408">Iron</keyword>
<name>A0A396HHD6_MEDTR</name>
<dbReference type="PANTHER" id="PTHR16557:SF2">
    <property type="entry name" value="NUCLEIC ACID DIOXYGENASE ALKBH1"/>
    <property type="match status" value="1"/>
</dbReference>
<feature type="domain" description="Fe2OG dioxygenase" evidence="8">
    <location>
        <begin position="213"/>
        <end position="324"/>
    </location>
</feature>
<protein>
    <submittedName>
        <fullName evidence="9">Putative DNA oxidative demethylase</fullName>
        <ecNumber evidence="9">1.14.11.33</ecNumber>
    </submittedName>
</protein>
<dbReference type="GO" id="GO:0032259">
    <property type="term" value="P:methylation"/>
    <property type="evidence" value="ECO:0007669"/>
    <property type="project" value="UniProtKB-KW"/>
</dbReference>
<dbReference type="InterPro" id="IPR037151">
    <property type="entry name" value="AlkB-like_sf"/>
</dbReference>
<dbReference type="Gene3D" id="2.60.120.590">
    <property type="entry name" value="Alpha-ketoglutarate-dependent dioxygenase AlkB-like"/>
    <property type="match status" value="1"/>
</dbReference>
<comment type="caution">
    <text evidence="9">The sequence shown here is derived from an EMBL/GenBank/DDBJ whole genome shotgun (WGS) entry which is preliminary data.</text>
</comment>
<organism evidence="9">
    <name type="scientific">Medicago truncatula</name>
    <name type="common">Barrel medic</name>
    <name type="synonym">Medicago tribuloides</name>
    <dbReference type="NCBI Taxonomy" id="3880"/>
    <lineage>
        <taxon>Eukaryota</taxon>
        <taxon>Viridiplantae</taxon>
        <taxon>Streptophyta</taxon>
        <taxon>Embryophyta</taxon>
        <taxon>Tracheophyta</taxon>
        <taxon>Spermatophyta</taxon>
        <taxon>Magnoliopsida</taxon>
        <taxon>eudicotyledons</taxon>
        <taxon>Gunneridae</taxon>
        <taxon>Pentapetalae</taxon>
        <taxon>rosids</taxon>
        <taxon>fabids</taxon>
        <taxon>Fabales</taxon>
        <taxon>Fabaceae</taxon>
        <taxon>Papilionoideae</taxon>
        <taxon>50 kb inversion clade</taxon>
        <taxon>NPAAA clade</taxon>
        <taxon>Hologalegina</taxon>
        <taxon>IRL clade</taxon>
        <taxon>Trifolieae</taxon>
        <taxon>Medicago</taxon>
    </lineage>
</organism>
<keyword evidence="9" id="KW-0489">Methyltransferase</keyword>
<dbReference type="Proteomes" id="UP000265566">
    <property type="component" value="Chromosome 6"/>
</dbReference>
<gene>
    <name evidence="9" type="ORF">MtrunA17_Chr6g0475481</name>
</gene>
<dbReference type="EMBL" id="PSQE01000006">
    <property type="protein sequence ID" value="RHN51993.1"/>
    <property type="molecule type" value="Genomic_DNA"/>
</dbReference>
<feature type="binding site" evidence="6">
    <location>
        <position position="291"/>
    </location>
    <ligand>
        <name>Fe cation</name>
        <dbReference type="ChEBI" id="CHEBI:24875"/>
        <note>catalytic</note>
    </ligand>
</feature>
<comment type="similarity">
    <text evidence="1">Belongs to the alkB family.</text>
</comment>
<accession>A0A396HHD6</accession>
<dbReference type="EC" id="1.14.11.33" evidence="9"/>
<feature type="region of interest" description="Disordered" evidence="7">
    <location>
        <begin position="1"/>
        <end position="68"/>
    </location>
</feature>
<feature type="binding site" evidence="6">
    <location>
        <position position="233"/>
    </location>
    <ligand>
        <name>Fe cation</name>
        <dbReference type="ChEBI" id="CHEBI:24875"/>
        <note>catalytic</note>
    </ligand>
</feature>
<sequence length="324" mass="36032">MDDSVSPSQNSNGSIRGRDRLRPFNHHPVSSQTQLVTPPVTAVGDKTSMKNNDCDKEGVSVSPTKTKSFDICPPKQGGSIPRLKPTLFKQNREKREENNQISKGDQLRPGMIHLKGYISLTDQIKIVKVCRELGLGDGGFYQPSYEDGAMLKLKMMCLGRNWDPQTSKYEYQRPCDGSVPPKIPDEFLTLVDSAIKDSHSLAKHSNSKLPLISPDICIVNYYANNGQLGLHQDKDETEQSIREGLPVVSFSIGDTAEFLYGDERDIGKAEKVLLKSGDVLLFGGKARNVFHGVSTIKPETAPSRLLEETNLRKPGRLNLTFRQY</sequence>
<dbReference type="InterPro" id="IPR027450">
    <property type="entry name" value="AlkB-like"/>
</dbReference>
<evidence type="ECO:0000313" key="9">
    <source>
        <dbReference type="EMBL" id="RHN51993.1"/>
    </source>
</evidence>
<dbReference type="PANTHER" id="PTHR16557">
    <property type="entry name" value="ALKYLATED DNA REPAIR PROTEIN ALKB-RELATED"/>
    <property type="match status" value="1"/>
</dbReference>
<dbReference type="SUPFAM" id="SSF51197">
    <property type="entry name" value="Clavaminate synthase-like"/>
    <property type="match status" value="1"/>
</dbReference>
<dbReference type="InterPro" id="IPR005123">
    <property type="entry name" value="Oxoglu/Fe-dep_dioxygenase_dom"/>
</dbReference>
<dbReference type="Pfam" id="PF13532">
    <property type="entry name" value="2OG-FeII_Oxy_2"/>
    <property type="match status" value="1"/>
</dbReference>
<dbReference type="InterPro" id="IPR004574">
    <property type="entry name" value="Alkb"/>
</dbReference>
<evidence type="ECO:0000256" key="3">
    <source>
        <dbReference type="ARBA" id="ARBA00022964"/>
    </source>
</evidence>
<evidence type="ECO:0000256" key="5">
    <source>
        <dbReference type="ARBA" id="ARBA00023004"/>
    </source>
</evidence>
<dbReference type="AlphaFoldDB" id="A0A396HHD6"/>
<evidence type="ECO:0000256" key="7">
    <source>
        <dbReference type="SAM" id="MobiDB-lite"/>
    </source>
</evidence>
<evidence type="ECO:0000259" key="8">
    <source>
        <dbReference type="PROSITE" id="PS51471"/>
    </source>
</evidence>
<dbReference type="GO" id="GO:0008168">
    <property type="term" value="F:methyltransferase activity"/>
    <property type="evidence" value="ECO:0007669"/>
    <property type="project" value="UniProtKB-KW"/>
</dbReference>
<feature type="compositionally biased region" description="Polar residues" evidence="7">
    <location>
        <begin position="1"/>
        <end position="14"/>
    </location>
</feature>
<dbReference type="PROSITE" id="PS51471">
    <property type="entry name" value="FE2OG_OXY"/>
    <property type="match status" value="1"/>
</dbReference>
<dbReference type="GO" id="GO:0035516">
    <property type="term" value="F:broad specificity oxidative DNA demethylase activity"/>
    <property type="evidence" value="ECO:0007669"/>
    <property type="project" value="UniProtKB-EC"/>
</dbReference>
<feature type="binding site" evidence="6">
    <location>
        <position position="231"/>
    </location>
    <ligand>
        <name>Fe cation</name>
        <dbReference type="ChEBI" id="CHEBI:24875"/>
        <note>catalytic</note>
    </ligand>
</feature>
<dbReference type="GO" id="GO:0046872">
    <property type="term" value="F:metal ion binding"/>
    <property type="evidence" value="ECO:0007669"/>
    <property type="project" value="UniProtKB-KW"/>
</dbReference>
<dbReference type="OrthoDB" id="6614653at2759"/>
<evidence type="ECO:0000256" key="4">
    <source>
        <dbReference type="ARBA" id="ARBA00023002"/>
    </source>
</evidence>
<keyword evidence="4 9" id="KW-0560">Oxidoreductase</keyword>
<keyword evidence="9" id="KW-0808">Transferase</keyword>
<evidence type="ECO:0000256" key="2">
    <source>
        <dbReference type="ARBA" id="ARBA00022723"/>
    </source>
</evidence>
<dbReference type="Gramene" id="rna36592">
    <property type="protein sequence ID" value="RHN51993.1"/>
    <property type="gene ID" value="gene36592"/>
</dbReference>
<reference evidence="9" key="1">
    <citation type="journal article" date="2018" name="Nat. Plants">
        <title>Whole-genome landscape of Medicago truncatula symbiotic genes.</title>
        <authorList>
            <person name="Pecrix Y."/>
            <person name="Gamas P."/>
            <person name="Carrere S."/>
        </authorList>
    </citation>
    <scope>NUCLEOTIDE SEQUENCE</scope>
    <source>
        <tissue evidence="9">Leaves</tissue>
    </source>
</reference>
<evidence type="ECO:0000256" key="1">
    <source>
        <dbReference type="ARBA" id="ARBA00007879"/>
    </source>
</evidence>
<evidence type="ECO:0000256" key="6">
    <source>
        <dbReference type="PIRSR" id="PIRSR604574-2"/>
    </source>
</evidence>
<proteinExistence type="inferred from homology"/>
<keyword evidence="3" id="KW-0223">Dioxygenase</keyword>
<comment type="cofactor">
    <cofactor evidence="6">
        <name>Fe(2+)</name>
        <dbReference type="ChEBI" id="CHEBI:29033"/>
    </cofactor>
    <text evidence="6">Binds 1 Fe(2+) ion per subunit.</text>
</comment>
<keyword evidence="2 6" id="KW-0479">Metal-binding</keyword>